<keyword evidence="3" id="KW-1185">Reference proteome</keyword>
<reference evidence="2 3" key="1">
    <citation type="submission" date="2020-09" db="EMBL/GenBank/DDBJ databases">
        <title>Sinomicrobium weinanense sp. nov., a halophilic bacteria isolated from saline-alkali soil.</title>
        <authorList>
            <person name="Wu P."/>
            <person name="Ren H."/>
            <person name="Mei Y."/>
            <person name="Liang Y."/>
            <person name="Chen Z."/>
        </authorList>
    </citation>
    <scope>NUCLEOTIDE SEQUENCE [LARGE SCALE GENOMIC DNA]</scope>
    <source>
        <strain evidence="2 3">FJxs</strain>
    </source>
</reference>
<comment type="caution">
    <text evidence="2">The sequence shown here is derived from an EMBL/GenBank/DDBJ whole genome shotgun (WGS) entry which is preliminary data.</text>
</comment>
<dbReference type="Pfam" id="PF13568">
    <property type="entry name" value="OMP_b-brl_2"/>
    <property type="match status" value="1"/>
</dbReference>
<dbReference type="AlphaFoldDB" id="A0A926JNQ0"/>
<evidence type="ECO:0000313" key="3">
    <source>
        <dbReference type="Proteomes" id="UP000653730"/>
    </source>
</evidence>
<gene>
    <name evidence="2" type="ORF">IBL28_01035</name>
</gene>
<evidence type="ECO:0000259" key="1">
    <source>
        <dbReference type="Pfam" id="PF13568"/>
    </source>
</evidence>
<proteinExistence type="predicted"/>
<dbReference type="RefSeq" id="WP_187963683.1">
    <property type="nucleotide sequence ID" value="NZ_JACVDC010000001.1"/>
</dbReference>
<sequence>MKVRLYIVLITFGLYSWNIYSQEEITADTTVLQEEKRDDKYKEDQVYIGATYNILLNRPSDVKQNNLSRGIQLGVVKDMPLNKRRNIALGIGIGYAYNVHFHNLQFFEGEGGSGYRVIPDSVDYKRNKVDTHLIEMPIEFRWRTSTADSYKFWRVYTGIKLGYVFANRYKFIADNKTRFTNDDISRFQAGLHLSVGYNTWNFYAYYGLGKLFKGDTETDTGESLDMSSLKIGIIFYAL</sequence>
<feature type="domain" description="Outer membrane protein beta-barrel" evidence="1">
    <location>
        <begin position="37"/>
        <end position="212"/>
    </location>
</feature>
<dbReference type="InterPro" id="IPR025665">
    <property type="entry name" value="Beta-barrel_OMP_2"/>
</dbReference>
<name>A0A926JNQ0_9FLAO</name>
<accession>A0A926JNQ0</accession>
<evidence type="ECO:0000313" key="2">
    <source>
        <dbReference type="EMBL" id="MBC9794534.1"/>
    </source>
</evidence>
<dbReference type="EMBL" id="JACVDC010000001">
    <property type="protein sequence ID" value="MBC9794534.1"/>
    <property type="molecule type" value="Genomic_DNA"/>
</dbReference>
<dbReference type="Proteomes" id="UP000653730">
    <property type="component" value="Unassembled WGS sequence"/>
</dbReference>
<protein>
    <submittedName>
        <fullName evidence="2">PorT family protein</fullName>
    </submittedName>
</protein>
<organism evidence="2 3">
    <name type="scientific">Sinomicrobium weinanense</name>
    <dbReference type="NCBI Taxonomy" id="2842200"/>
    <lineage>
        <taxon>Bacteria</taxon>
        <taxon>Pseudomonadati</taxon>
        <taxon>Bacteroidota</taxon>
        <taxon>Flavobacteriia</taxon>
        <taxon>Flavobacteriales</taxon>
        <taxon>Flavobacteriaceae</taxon>
        <taxon>Sinomicrobium</taxon>
    </lineage>
</organism>